<protein>
    <recommendedName>
        <fullName evidence="8">Major facilitator superfamily (MFS) profile domain-containing protein</fullName>
    </recommendedName>
</protein>
<evidence type="ECO:0000256" key="5">
    <source>
        <dbReference type="ARBA" id="ARBA00022989"/>
    </source>
</evidence>
<evidence type="ECO:0000256" key="4">
    <source>
        <dbReference type="ARBA" id="ARBA00022692"/>
    </source>
</evidence>
<dbReference type="Pfam" id="PF00083">
    <property type="entry name" value="Sugar_tr"/>
    <property type="match status" value="1"/>
</dbReference>
<dbReference type="AlphaFoldDB" id="A0A0M8PBQ7"/>
<evidence type="ECO:0000259" key="8">
    <source>
        <dbReference type="PROSITE" id="PS50850"/>
    </source>
</evidence>
<dbReference type="PROSITE" id="PS50850">
    <property type="entry name" value="MFS"/>
    <property type="match status" value="1"/>
</dbReference>
<dbReference type="PANTHER" id="PTHR48022">
    <property type="entry name" value="PLASTIDIC GLUCOSE TRANSPORTER 4"/>
    <property type="match status" value="1"/>
</dbReference>
<dbReference type="Proteomes" id="UP000037696">
    <property type="component" value="Unassembled WGS sequence"/>
</dbReference>
<proteinExistence type="inferred from homology"/>
<dbReference type="GO" id="GO:0016020">
    <property type="term" value="C:membrane"/>
    <property type="evidence" value="ECO:0007669"/>
    <property type="project" value="UniProtKB-SubCell"/>
</dbReference>
<keyword evidence="5 7" id="KW-1133">Transmembrane helix</keyword>
<dbReference type="InterPro" id="IPR003663">
    <property type="entry name" value="Sugar/inositol_transpt"/>
</dbReference>
<feature type="transmembrane region" description="Helical" evidence="7">
    <location>
        <begin position="425"/>
        <end position="448"/>
    </location>
</feature>
<dbReference type="InterPro" id="IPR036259">
    <property type="entry name" value="MFS_trans_sf"/>
</dbReference>
<feature type="transmembrane region" description="Helical" evidence="7">
    <location>
        <begin position="460"/>
        <end position="478"/>
    </location>
</feature>
<dbReference type="PRINTS" id="PR00171">
    <property type="entry name" value="SUGRTRNSPORT"/>
</dbReference>
<feature type="transmembrane region" description="Helical" evidence="7">
    <location>
        <begin position="130"/>
        <end position="150"/>
    </location>
</feature>
<evidence type="ECO:0000313" key="10">
    <source>
        <dbReference type="Proteomes" id="UP000037696"/>
    </source>
</evidence>
<feature type="transmembrane region" description="Helical" evidence="7">
    <location>
        <begin position="360"/>
        <end position="378"/>
    </location>
</feature>
<evidence type="ECO:0000256" key="1">
    <source>
        <dbReference type="ARBA" id="ARBA00004141"/>
    </source>
</evidence>
<feature type="transmembrane region" description="Helical" evidence="7">
    <location>
        <begin position="390"/>
        <end position="413"/>
    </location>
</feature>
<sequence>MLRAQWRFALWGKSVSPTQCSVHVLTLLAIWISSGVMMQGFDIVAGGQLAALPEFKKQFGILQPSGDYLIPAYYISAWSSIAPACEIVATFLFVPLLEKFGRKPGILVAAFISVAGVLLQQLATDWRTHLAGRGVNGIAIGIMFTIPPLWIGETCRPELRGFFLCFFDASIVFGQFAIVVFSKGGSNIDGKWQWWLPVVAMYIFPFILTTGWFFFPESPYWLVRRGRITQAKNELRKVYGFSDDSFYNIEIQRMEEEIRLTTEIQRTSDTANHKLFGVDMSAEVECFQSKNRKRTFTAIFAASAQQMIGATFVIGYTTYFLELIHVKSYFDASVVLYIVMFLSSVAAFPLTEIVGRRTLIVWPQFALCFMLLVIGILGCVPDQAKASWGIIVFIYVWAIIFQLSIGATGFVLASEIATMRLRGATQGLVTISNAVWGLIMQFTIPYMINPDAGNLGGKVGFIFLGTGLIAAIGGWCLFPETKGISFQKLDELYALQVAPRHFKQMGNDLGLVGESGLAGENQKGESLHVE</sequence>
<evidence type="ECO:0000256" key="3">
    <source>
        <dbReference type="ARBA" id="ARBA00022448"/>
    </source>
</evidence>
<keyword evidence="6 7" id="KW-0472">Membrane</keyword>
<dbReference type="STRING" id="229535.A0A0M8PBQ7"/>
<evidence type="ECO:0000256" key="2">
    <source>
        <dbReference type="ARBA" id="ARBA00010992"/>
    </source>
</evidence>
<feature type="transmembrane region" description="Helical" evidence="7">
    <location>
        <begin position="296"/>
        <end position="317"/>
    </location>
</feature>
<comment type="similarity">
    <text evidence="2">Belongs to the major facilitator superfamily. Sugar transporter (TC 2.A.1.1) family.</text>
</comment>
<dbReference type="InterPro" id="IPR005828">
    <property type="entry name" value="MFS_sugar_transport-like"/>
</dbReference>
<dbReference type="GO" id="GO:0005351">
    <property type="term" value="F:carbohydrate:proton symporter activity"/>
    <property type="evidence" value="ECO:0007669"/>
    <property type="project" value="TreeGrafter"/>
</dbReference>
<feature type="transmembrane region" description="Helical" evidence="7">
    <location>
        <begin position="329"/>
        <end position="348"/>
    </location>
</feature>
<dbReference type="OrthoDB" id="6612291at2759"/>
<feature type="transmembrane region" description="Helical" evidence="7">
    <location>
        <begin position="194"/>
        <end position="215"/>
    </location>
</feature>
<organism evidence="9 10">
    <name type="scientific">Penicillium nordicum</name>
    <dbReference type="NCBI Taxonomy" id="229535"/>
    <lineage>
        <taxon>Eukaryota</taxon>
        <taxon>Fungi</taxon>
        <taxon>Dikarya</taxon>
        <taxon>Ascomycota</taxon>
        <taxon>Pezizomycotina</taxon>
        <taxon>Eurotiomycetes</taxon>
        <taxon>Eurotiomycetidae</taxon>
        <taxon>Eurotiales</taxon>
        <taxon>Aspergillaceae</taxon>
        <taxon>Penicillium</taxon>
    </lineage>
</organism>
<reference evidence="9 10" key="1">
    <citation type="submission" date="2015-08" db="EMBL/GenBank/DDBJ databases">
        <title>Genome sequencing of Penicillium nordicum.</title>
        <authorList>
            <person name="Nguyen H.D."/>
            <person name="Seifert K.A."/>
        </authorList>
    </citation>
    <scope>NUCLEOTIDE SEQUENCE [LARGE SCALE GENOMIC DNA]</scope>
    <source>
        <strain evidence="9 10">DAOMC 185683</strain>
    </source>
</reference>
<dbReference type="InterPro" id="IPR020846">
    <property type="entry name" value="MFS_dom"/>
</dbReference>
<keyword evidence="3" id="KW-0813">Transport</keyword>
<dbReference type="SUPFAM" id="SSF103473">
    <property type="entry name" value="MFS general substrate transporter"/>
    <property type="match status" value="1"/>
</dbReference>
<name>A0A0M8PBQ7_9EURO</name>
<dbReference type="FunFam" id="1.20.1250.20:FF:000078">
    <property type="entry name" value="MFS maltose transporter, putative"/>
    <property type="match status" value="1"/>
</dbReference>
<dbReference type="EMBL" id="LHQQ01000014">
    <property type="protein sequence ID" value="KOS47637.1"/>
    <property type="molecule type" value="Genomic_DNA"/>
</dbReference>
<dbReference type="PANTHER" id="PTHR48022:SF15">
    <property type="entry name" value="ALPHA-GLUCOSIDE TRANSPORTER, PUTATIVE (AFU_ORTHOLOGUE AFUA_5G00500)-RELATED"/>
    <property type="match status" value="1"/>
</dbReference>
<keyword evidence="4 7" id="KW-0812">Transmembrane</keyword>
<accession>A0A0M8PBQ7</accession>
<evidence type="ECO:0000313" key="9">
    <source>
        <dbReference type="EMBL" id="KOS47637.1"/>
    </source>
</evidence>
<evidence type="ECO:0000256" key="6">
    <source>
        <dbReference type="ARBA" id="ARBA00023136"/>
    </source>
</evidence>
<gene>
    <name evidence="9" type="ORF">ACN38_g1398</name>
</gene>
<comment type="subcellular location">
    <subcellularLocation>
        <location evidence="1">Membrane</location>
        <topology evidence="1">Multi-pass membrane protein</topology>
    </subcellularLocation>
</comment>
<feature type="domain" description="Major facilitator superfamily (MFS) profile" evidence="8">
    <location>
        <begin position="28"/>
        <end position="482"/>
    </location>
</feature>
<feature type="transmembrane region" description="Helical" evidence="7">
    <location>
        <begin position="20"/>
        <end position="41"/>
    </location>
</feature>
<dbReference type="Gene3D" id="1.20.1250.20">
    <property type="entry name" value="MFS general substrate transporter like domains"/>
    <property type="match status" value="1"/>
</dbReference>
<feature type="transmembrane region" description="Helical" evidence="7">
    <location>
        <begin position="106"/>
        <end position="124"/>
    </location>
</feature>
<feature type="transmembrane region" description="Helical" evidence="7">
    <location>
        <begin position="72"/>
        <end position="94"/>
    </location>
</feature>
<comment type="caution">
    <text evidence="9">The sequence shown here is derived from an EMBL/GenBank/DDBJ whole genome shotgun (WGS) entry which is preliminary data.</text>
</comment>
<feature type="transmembrane region" description="Helical" evidence="7">
    <location>
        <begin position="162"/>
        <end position="182"/>
    </location>
</feature>
<keyword evidence="10" id="KW-1185">Reference proteome</keyword>
<evidence type="ECO:0000256" key="7">
    <source>
        <dbReference type="SAM" id="Phobius"/>
    </source>
</evidence>
<dbReference type="InterPro" id="IPR050360">
    <property type="entry name" value="MFS_Sugar_Transporters"/>
</dbReference>